<dbReference type="EMBL" id="JANYMP010000003">
    <property type="protein sequence ID" value="MCS7476855.1"/>
    <property type="molecule type" value="Genomic_DNA"/>
</dbReference>
<comment type="caution">
    <text evidence="1">The sequence shown here is derived from an EMBL/GenBank/DDBJ whole genome shotgun (WGS) entry which is preliminary data.</text>
</comment>
<evidence type="ECO:0000313" key="1">
    <source>
        <dbReference type="EMBL" id="MCS7476855.1"/>
    </source>
</evidence>
<gene>
    <name evidence="1" type="ORF">NZH93_08305</name>
</gene>
<accession>A0A9X2VHK5</accession>
<dbReference type="Proteomes" id="UP001141259">
    <property type="component" value="Unassembled WGS sequence"/>
</dbReference>
<evidence type="ECO:0008006" key="3">
    <source>
        <dbReference type="Google" id="ProtNLM"/>
    </source>
</evidence>
<dbReference type="AlphaFoldDB" id="A0A9X2VHK5"/>
<organism evidence="1 2">
    <name type="scientific">Umezawaea endophytica</name>
    <dbReference type="NCBI Taxonomy" id="1654476"/>
    <lineage>
        <taxon>Bacteria</taxon>
        <taxon>Bacillati</taxon>
        <taxon>Actinomycetota</taxon>
        <taxon>Actinomycetes</taxon>
        <taxon>Pseudonocardiales</taxon>
        <taxon>Pseudonocardiaceae</taxon>
        <taxon>Umezawaea</taxon>
    </lineage>
</organism>
<protein>
    <recommendedName>
        <fullName evidence="3">UDP-glucuronosyltransferase</fullName>
    </recommendedName>
</protein>
<dbReference type="RefSeq" id="WP_259622368.1">
    <property type="nucleotide sequence ID" value="NZ_JANYMP010000003.1"/>
</dbReference>
<name>A0A9X2VHK5_9PSEU</name>
<sequence length="351" mass="38581">MIEILTSGVALGVHVPGLLLADRLRDQGVDATVSVLERLLPEHKLRTTAEMKVAFHRDFRLARAGQRVAADPVAAVDPSAVSALVERWRTMRVRQFVVFSGFWLRLVERYLSTCSIRPRVDVCHVDSVLSPSFRRAPDVGARPIWLAHAESGRVPCSIPVTRRPPLPWRDRADRLLVHGGGWGMGTYRAEVGGLRAQGFALDVVAYEVADVSDEDGGVRYHMMDPDWFPWLDDGYPPFGEVTPGAAPEFRRGTGHHGSFDLCREALAVVSKPGGGTLLDSLWSATPVVFLDPFGDHERSNADLWRGMGFGLSFEDWKASGFDVGPLREAHEALLAARDDVPDYSHVLAGAS</sequence>
<reference evidence="1" key="1">
    <citation type="submission" date="2022-08" db="EMBL/GenBank/DDBJ databases">
        <authorList>
            <person name="Tistechok S."/>
            <person name="Samborskyy M."/>
            <person name="Roman I."/>
        </authorList>
    </citation>
    <scope>NUCLEOTIDE SEQUENCE</scope>
    <source>
        <strain evidence="1">DSM 103496</strain>
    </source>
</reference>
<proteinExistence type="predicted"/>
<keyword evidence="2" id="KW-1185">Reference proteome</keyword>
<evidence type="ECO:0000313" key="2">
    <source>
        <dbReference type="Proteomes" id="UP001141259"/>
    </source>
</evidence>